<reference evidence="2 3" key="1">
    <citation type="journal article" date="2016" name="G3 (Bethesda)">
        <title>First Draft Assembly and Annotation of the Genome of a California Endemic Oak Quercus lobata Nee (Fagaceae).</title>
        <authorList>
            <person name="Sork V.L."/>
            <person name="Fitz-Gibbon S.T."/>
            <person name="Puiu D."/>
            <person name="Crepeau M."/>
            <person name="Gugger P.F."/>
            <person name="Sherman R."/>
            <person name="Stevens K."/>
            <person name="Langley C.H."/>
            <person name="Pellegrini M."/>
            <person name="Salzberg S.L."/>
        </authorList>
    </citation>
    <scope>NUCLEOTIDE SEQUENCE [LARGE SCALE GENOMIC DNA]</scope>
    <source>
        <strain evidence="2 3">cv. SW786</strain>
    </source>
</reference>
<keyword evidence="3" id="KW-1185">Reference proteome</keyword>
<protein>
    <recommendedName>
        <fullName evidence="1">Reverse transcriptase zinc-binding domain-containing protein</fullName>
    </recommendedName>
</protein>
<dbReference type="InterPro" id="IPR026960">
    <property type="entry name" value="RVT-Znf"/>
</dbReference>
<dbReference type="PANTHER" id="PTHR36617">
    <property type="entry name" value="PROTEIN, PUTATIVE-RELATED"/>
    <property type="match status" value="1"/>
</dbReference>
<dbReference type="PANTHER" id="PTHR36617:SF16">
    <property type="entry name" value="OS04G0516500 PROTEIN"/>
    <property type="match status" value="1"/>
</dbReference>
<dbReference type="Proteomes" id="UP000594261">
    <property type="component" value="Chromosome 5"/>
</dbReference>
<dbReference type="EnsemblPlants" id="QL05p000220:mrna">
    <property type="protein sequence ID" value="QL05p000220:mrna"/>
    <property type="gene ID" value="QL05p000220"/>
</dbReference>
<dbReference type="InParanoid" id="A0A7N2LLU4"/>
<dbReference type="Pfam" id="PF13966">
    <property type="entry name" value="zf-RVT"/>
    <property type="match status" value="1"/>
</dbReference>
<dbReference type="AlphaFoldDB" id="A0A7N2LLU4"/>
<name>A0A7N2LLU4_QUELO</name>
<reference evidence="2" key="2">
    <citation type="submission" date="2021-01" db="UniProtKB">
        <authorList>
            <consortium name="EnsemblPlants"/>
        </authorList>
    </citation>
    <scope>IDENTIFICATION</scope>
</reference>
<sequence length="608" mass="69833">MLADQFTLSSQKRLSRVVSDHFPILLEGGSQRSGRIPFRFENIWLRAEDFADKVKILDPVLIANECLDSRLKTGMPGLLCKLDVEKAFDHSSRGLRQGDHLSPLLFVLVMEALGRMLDKAVHEGILPMKYLGLPLGAKFKDKTIWNPILEKMERRLAGWKRFVFIQGRKVRLFNEALLGKWLWRFGLEKDALWRQVIEVKYGYRWGGWCSTSVSSPYGVGVQKNISRGWPTFSRYILYDIGDGSRVKFWHDHWCGESPLVVSYPDLFRFCRNKEASVSELMKFTNGVLFWDVSFFRDCHVRDLEAVSSFMVTIYGSSVRGFGEDKMCWKTNRSKGFMVKDYYSLLVGSIDCCWPWKSIWQQKIPARVAFFVWTAALEKCLTVDNLRKKEDLDIRLVLYVDQEAKYMALIATVKEEEEKVEVGMDQDESTLKKISEVDLKTENLSTKLDEERMSSSKLDEMLSVQKYNSDKASLGYDGSDSSIPIIYKLNGPRVGFVPQSEKSKPEGPKKDTPRCNPISCSSNTAFEPIERRFPNSNYHQAFNKKCFKRQPHNQCQILLGDLTCTCVYLRLFALVVENLIVVPLSFAPSPQWILMFLCLTLVLEALGSL</sequence>
<evidence type="ECO:0000259" key="1">
    <source>
        <dbReference type="Pfam" id="PF13966"/>
    </source>
</evidence>
<dbReference type="EMBL" id="LRBV02000005">
    <property type="status" value="NOT_ANNOTATED_CDS"/>
    <property type="molecule type" value="Genomic_DNA"/>
</dbReference>
<accession>A0A7N2LLU4</accession>
<evidence type="ECO:0000313" key="2">
    <source>
        <dbReference type="EnsemblPlants" id="QL05p000220:mrna"/>
    </source>
</evidence>
<evidence type="ECO:0000313" key="3">
    <source>
        <dbReference type="Proteomes" id="UP000594261"/>
    </source>
</evidence>
<dbReference type="Gramene" id="QL05p000220:mrna">
    <property type="protein sequence ID" value="QL05p000220:mrna"/>
    <property type="gene ID" value="QL05p000220"/>
</dbReference>
<feature type="domain" description="Reverse transcriptase zinc-binding" evidence="1">
    <location>
        <begin position="336"/>
        <end position="388"/>
    </location>
</feature>
<proteinExistence type="predicted"/>
<organism evidence="2 3">
    <name type="scientific">Quercus lobata</name>
    <name type="common">Valley oak</name>
    <dbReference type="NCBI Taxonomy" id="97700"/>
    <lineage>
        <taxon>Eukaryota</taxon>
        <taxon>Viridiplantae</taxon>
        <taxon>Streptophyta</taxon>
        <taxon>Embryophyta</taxon>
        <taxon>Tracheophyta</taxon>
        <taxon>Spermatophyta</taxon>
        <taxon>Magnoliopsida</taxon>
        <taxon>eudicotyledons</taxon>
        <taxon>Gunneridae</taxon>
        <taxon>Pentapetalae</taxon>
        <taxon>rosids</taxon>
        <taxon>fabids</taxon>
        <taxon>Fagales</taxon>
        <taxon>Fagaceae</taxon>
        <taxon>Quercus</taxon>
    </lineage>
</organism>